<evidence type="ECO:0000259" key="8">
    <source>
        <dbReference type="Pfam" id="PF25137"/>
    </source>
</evidence>
<dbReference type="PANTHER" id="PTHR11496:SF83">
    <property type="entry name" value="HYDROXYACID-OXOACID TRANSHYDROGENASE, MITOCHONDRIAL"/>
    <property type="match status" value="1"/>
</dbReference>
<dbReference type="InterPro" id="IPR042157">
    <property type="entry name" value="HOT"/>
</dbReference>
<proteinExistence type="inferred from homology"/>
<dbReference type="RefSeq" id="WP_246969980.1">
    <property type="nucleotide sequence ID" value="NZ_CP095397.1"/>
</dbReference>
<gene>
    <name evidence="9" type="ORF">ACFOZ7_19360</name>
</gene>
<evidence type="ECO:0000256" key="4">
    <source>
        <dbReference type="ARBA" id="ARBA00022946"/>
    </source>
</evidence>
<dbReference type="Pfam" id="PF25137">
    <property type="entry name" value="ADH_Fe_C"/>
    <property type="match status" value="1"/>
</dbReference>
<dbReference type="EC" id="1.1.99.24" evidence="3"/>
<comment type="similarity">
    <text evidence="2">Belongs to the iron-containing alcohol dehydrogenase family. Hydroxyacid-oxoacid transhydrogenase subfamily.</text>
</comment>
<keyword evidence="5 9" id="KW-0560">Oxidoreductase</keyword>
<feature type="domain" description="Alcohol dehydrogenase iron-type/glycerol dehydrogenase GldA" evidence="7">
    <location>
        <begin position="26"/>
        <end position="204"/>
    </location>
</feature>
<accession>A0ABD5P457</accession>
<feature type="domain" description="Fe-containing alcohol dehydrogenase-like C-terminal" evidence="8">
    <location>
        <begin position="253"/>
        <end position="432"/>
    </location>
</feature>
<evidence type="ECO:0000259" key="7">
    <source>
        <dbReference type="Pfam" id="PF00465"/>
    </source>
</evidence>
<dbReference type="InterPro" id="IPR056798">
    <property type="entry name" value="ADH_Fe_C"/>
</dbReference>
<dbReference type="Proteomes" id="UP001595821">
    <property type="component" value="Unassembled WGS sequence"/>
</dbReference>
<dbReference type="Gene3D" id="3.40.50.1970">
    <property type="match status" value="1"/>
</dbReference>
<comment type="catalytic activity">
    <reaction evidence="6">
        <text>4-hydroxybutanoate + 2-oxoglutarate = (R)-2-hydroxyglutarate + succinate semialdehyde</text>
        <dbReference type="Rhea" id="RHEA:24734"/>
        <dbReference type="ChEBI" id="CHEBI:15801"/>
        <dbReference type="ChEBI" id="CHEBI:16724"/>
        <dbReference type="ChEBI" id="CHEBI:16810"/>
        <dbReference type="ChEBI" id="CHEBI:57706"/>
        <dbReference type="EC" id="1.1.99.24"/>
    </reaction>
</comment>
<dbReference type="Gene3D" id="1.20.1090.10">
    <property type="entry name" value="Dehydroquinate synthase-like - alpha domain"/>
    <property type="match status" value="1"/>
</dbReference>
<dbReference type="CDD" id="cd08190">
    <property type="entry name" value="HOT"/>
    <property type="match status" value="1"/>
</dbReference>
<dbReference type="Pfam" id="PF00465">
    <property type="entry name" value="Fe-ADH"/>
    <property type="match status" value="1"/>
</dbReference>
<evidence type="ECO:0000256" key="5">
    <source>
        <dbReference type="ARBA" id="ARBA00023002"/>
    </source>
</evidence>
<name>A0ABD5P457_9EURY</name>
<sequence>MSYERSVSAESHALTPETVWNIQMPQIRFGPHAVEELGYQLEDLGVEEGSHGLLVTDEDLVELGHVDRIEAHLEEADYDVTVWDGAEREPSTAVVDECLSFVRENEGEAGYDFYVGFGGGSCLDIAKGTRAIIANGGEVLDYIAEPTGEGEALTEAGPPLILMPTTAGTGSEISPVAIFAVEEKETKEGISSNYVRADAAVLDPTFTTTLPPDLTAETAMDALGHAIEGYTTHRFDDLLRATDPRERPVYAGRTDLTEMFSRKAIRLLSGNVRRVVNNGDDLEARANMLKGALFGAISGLTAGASLCHAMAYPVGNRYHTYHGQTIAALTPASTLGYNVASDPERFVEVAELLGADTSGKSTREAADEARKEFVHLQRDLNVLPSGLAELADVSEEEIDWLATQTVENQQRLLRCNPRPVTKEDVAEIFRDSLHNWVPENKD</sequence>
<dbReference type="GO" id="GO:0016616">
    <property type="term" value="F:oxidoreductase activity, acting on the CH-OH group of donors, NAD or NADP as acceptor"/>
    <property type="evidence" value="ECO:0007669"/>
    <property type="project" value="UniProtKB-ARBA"/>
</dbReference>
<reference evidence="9 10" key="1">
    <citation type="journal article" date="2014" name="Int. J. Syst. Evol. Microbiol.">
        <title>Complete genome sequence of Corynebacterium casei LMG S-19264T (=DSM 44701T), isolated from a smear-ripened cheese.</title>
        <authorList>
            <consortium name="US DOE Joint Genome Institute (JGI-PGF)"/>
            <person name="Walter F."/>
            <person name="Albersmeier A."/>
            <person name="Kalinowski J."/>
            <person name="Ruckert C."/>
        </authorList>
    </citation>
    <scope>NUCLEOTIDE SEQUENCE [LARGE SCALE GENOMIC DNA]</scope>
    <source>
        <strain evidence="9 10">IBRC-M 10912</strain>
    </source>
</reference>
<evidence type="ECO:0000256" key="2">
    <source>
        <dbReference type="ARBA" id="ARBA00010005"/>
    </source>
</evidence>
<evidence type="ECO:0000313" key="9">
    <source>
        <dbReference type="EMBL" id="MFC4249059.1"/>
    </source>
</evidence>
<protein>
    <recommendedName>
        <fullName evidence="3">hydroxyacid-oxoacid transhydrogenase</fullName>
        <ecNumber evidence="3">1.1.99.24</ecNumber>
    </recommendedName>
</protein>
<dbReference type="PANTHER" id="PTHR11496">
    <property type="entry name" value="ALCOHOL DEHYDROGENASE"/>
    <property type="match status" value="1"/>
</dbReference>
<evidence type="ECO:0000256" key="1">
    <source>
        <dbReference type="ARBA" id="ARBA00000813"/>
    </source>
</evidence>
<evidence type="ECO:0000256" key="6">
    <source>
        <dbReference type="ARBA" id="ARBA00049496"/>
    </source>
</evidence>
<dbReference type="AlphaFoldDB" id="A0ABD5P457"/>
<comment type="catalytic activity">
    <reaction evidence="1">
        <text>(S)-3-hydroxybutanoate + 2-oxoglutarate = (R)-2-hydroxyglutarate + acetoacetate</text>
        <dbReference type="Rhea" id="RHEA:23048"/>
        <dbReference type="ChEBI" id="CHEBI:11047"/>
        <dbReference type="ChEBI" id="CHEBI:13705"/>
        <dbReference type="ChEBI" id="CHEBI:15801"/>
        <dbReference type="ChEBI" id="CHEBI:16810"/>
        <dbReference type="EC" id="1.1.99.24"/>
    </reaction>
</comment>
<dbReference type="InterPro" id="IPR001670">
    <property type="entry name" value="ADH_Fe/GldA"/>
</dbReference>
<dbReference type="PROSITE" id="PS00913">
    <property type="entry name" value="ADH_IRON_1"/>
    <property type="match status" value="1"/>
</dbReference>
<dbReference type="FunFam" id="3.40.50.1970:FF:000003">
    <property type="entry name" value="Alcohol dehydrogenase, iron-containing"/>
    <property type="match status" value="1"/>
</dbReference>
<organism evidence="9 10">
    <name type="scientific">Natribaculum luteum</name>
    <dbReference type="NCBI Taxonomy" id="1586232"/>
    <lineage>
        <taxon>Archaea</taxon>
        <taxon>Methanobacteriati</taxon>
        <taxon>Methanobacteriota</taxon>
        <taxon>Stenosarchaea group</taxon>
        <taxon>Halobacteria</taxon>
        <taxon>Halobacteriales</taxon>
        <taxon>Natrialbaceae</taxon>
        <taxon>Natribaculum</taxon>
    </lineage>
</organism>
<dbReference type="GO" id="GO:0047988">
    <property type="term" value="F:hydroxyacid-oxoacid transhydrogenase activity"/>
    <property type="evidence" value="ECO:0007669"/>
    <property type="project" value="UniProtKB-EC"/>
</dbReference>
<dbReference type="InterPro" id="IPR018211">
    <property type="entry name" value="ADH_Fe_CS"/>
</dbReference>
<dbReference type="InterPro" id="IPR039697">
    <property type="entry name" value="Alcohol_dehydrogenase_Fe"/>
</dbReference>
<dbReference type="SUPFAM" id="SSF56796">
    <property type="entry name" value="Dehydroquinate synthase-like"/>
    <property type="match status" value="1"/>
</dbReference>
<keyword evidence="4" id="KW-0809">Transit peptide</keyword>
<comment type="caution">
    <text evidence="9">The sequence shown here is derived from an EMBL/GenBank/DDBJ whole genome shotgun (WGS) entry which is preliminary data.</text>
</comment>
<dbReference type="EMBL" id="JBHSDJ010000130">
    <property type="protein sequence ID" value="MFC4249059.1"/>
    <property type="molecule type" value="Genomic_DNA"/>
</dbReference>
<dbReference type="GeneID" id="71855532"/>
<evidence type="ECO:0000313" key="10">
    <source>
        <dbReference type="Proteomes" id="UP001595821"/>
    </source>
</evidence>
<evidence type="ECO:0000256" key="3">
    <source>
        <dbReference type="ARBA" id="ARBA00013182"/>
    </source>
</evidence>